<dbReference type="NCBIfam" id="TIGR00389">
    <property type="entry name" value="glyS_dimeric"/>
    <property type="match status" value="1"/>
</dbReference>
<keyword evidence="9" id="KW-0030">Aminoacyl-tRNA synthetase</keyword>
<evidence type="ECO:0000256" key="9">
    <source>
        <dbReference type="ARBA" id="ARBA00023146"/>
    </source>
</evidence>
<dbReference type="Gene3D" id="3.40.50.800">
    <property type="entry name" value="Anticodon-binding domain"/>
    <property type="match status" value="1"/>
</dbReference>
<dbReference type="InterPro" id="IPR027031">
    <property type="entry name" value="Gly-tRNA_synthase/POLG2"/>
</dbReference>
<keyword evidence="4" id="KW-0963">Cytoplasm</keyword>
<dbReference type="InterPro" id="IPR045864">
    <property type="entry name" value="aa-tRNA-synth_II/BPL/LPL"/>
</dbReference>
<dbReference type="AlphaFoldDB" id="A0A9Q4C669"/>
<dbReference type="GO" id="GO:0044281">
    <property type="term" value="P:small molecule metabolic process"/>
    <property type="evidence" value="ECO:0007669"/>
    <property type="project" value="UniProtKB-ARBA"/>
</dbReference>
<organism evidence="12 13">
    <name type="scientific">Halorutilus salinus</name>
    <dbReference type="NCBI Taxonomy" id="2487751"/>
    <lineage>
        <taxon>Archaea</taxon>
        <taxon>Methanobacteriati</taxon>
        <taxon>Methanobacteriota</taxon>
        <taxon>Stenosarchaea group</taxon>
        <taxon>Halobacteria</taxon>
        <taxon>Halorutilales</taxon>
        <taxon>Halorutilaceae</taxon>
        <taxon>Halorutilus</taxon>
    </lineage>
</organism>
<evidence type="ECO:0000256" key="6">
    <source>
        <dbReference type="ARBA" id="ARBA00022741"/>
    </source>
</evidence>
<dbReference type="EC" id="6.1.1.14" evidence="3"/>
<dbReference type="GO" id="GO:0005737">
    <property type="term" value="C:cytoplasm"/>
    <property type="evidence" value="ECO:0007669"/>
    <property type="project" value="UniProtKB-SubCell"/>
</dbReference>
<comment type="subcellular location">
    <subcellularLocation>
        <location evidence="1">Cytoplasm</location>
    </subcellularLocation>
</comment>
<evidence type="ECO:0000256" key="1">
    <source>
        <dbReference type="ARBA" id="ARBA00004496"/>
    </source>
</evidence>
<comment type="similarity">
    <text evidence="2">Belongs to the class-II aminoacyl-tRNA synthetase family.</text>
</comment>
<keyword evidence="7" id="KW-0067">ATP-binding</keyword>
<dbReference type="SUPFAM" id="SSF52954">
    <property type="entry name" value="Class II aaRS ABD-related"/>
    <property type="match status" value="1"/>
</dbReference>
<evidence type="ECO:0000256" key="2">
    <source>
        <dbReference type="ARBA" id="ARBA00008226"/>
    </source>
</evidence>
<dbReference type="PANTHER" id="PTHR10745:SF0">
    <property type="entry name" value="GLYCINE--TRNA LIGASE"/>
    <property type="match status" value="1"/>
</dbReference>
<keyword evidence="13" id="KW-1185">Reference proteome</keyword>
<dbReference type="PRINTS" id="PR01043">
    <property type="entry name" value="TRNASYNTHGLY"/>
</dbReference>
<keyword evidence="8" id="KW-0648">Protein biosynthesis</keyword>
<dbReference type="GO" id="GO:0004820">
    <property type="term" value="F:glycine-tRNA ligase activity"/>
    <property type="evidence" value="ECO:0007669"/>
    <property type="project" value="UniProtKB-EC"/>
</dbReference>
<dbReference type="InterPro" id="IPR002314">
    <property type="entry name" value="aa-tRNA-synt_IIb"/>
</dbReference>
<evidence type="ECO:0000256" key="10">
    <source>
        <dbReference type="ARBA" id="ARBA00030057"/>
    </source>
</evidence>
<dbReference type="SUPFAM" id="SSF55681">
    <property type="entry name" value="Class II aaRS and biotin synthetases"/>
    <property type="match status" value="1"/>
</dbReference>
<evidence type="ECO:0000313" key="12">
    <source>
        <dbReference type="EMBL" id="MCX2820016.1"/>
    </source>
</evidence>
<dbReference type="InterPro" id="IPR006195">
    <property type="entry name" value="aa-tRNA-synth_II"/>
</dbReference>
<name>A0A9Q4C669_9EURY</name>
<keyword evidence="6" id="KW-0547">Nucleotide-binding</keyword>
<evidence type="ECO:0000256" key="3">
    <source>
        <dbReference type="ARBA" id="ARBA00012829"/>
    </source>
</evidence>
<accession>A0A9Q4C669</accession>
<dbReference type="InterPro" id="IPR036621">
    <property type="entry name" value="Anticodon-bd_dom_sf"/>
</dbReference>
<gene>
    <name evidence="12" type="primary">glyS</name>
    <name evidence="12" type="ORF">EGH25_11715</name>
</gene>
<proteinExistence type="inferred from homology"/>
<reference evidence="12" key="1">
    <citation type="submission" date="2022-09" db="EMBL/GenBank/DDBJ databases">
        <title>Haloadaptaus new haloarchaeum isolated from saline soil.</title>
        <authorList>
            <person name="Duran-Viseras A."/>
            <person name="Sanchez-Porro C."/>
            <person name="Ventosa A."/>
        </authorList>
    </citation>
    <scope>NUCLEOTIDE SEQUENCE</scope>
    <source>
        <strain evidence="12">F3-133</strain>
    </source>
</reference>
<dbReference type="CDD" id="cd00774">
    <property type="entry name" value="GlyRS-like_core"/>
    <property type="match status" value="1"/>
</dbReference>
<dbReference type="CDD" id="cd00858">
    <property type="entry name" value="GlyRS_anticodon"/>
    <property type="match status" value="1"/>
</dbReference>
<dbReference type="Gene3D" id="3.30.40.230">
    <property type="match status" value="1"/>
</dbReference>
<dbReference type="PANTHER" id="PTHR10745">
    <property type="entry name" value="GLYCYL-TRNA SYNTHETASE/DNA POLYMERASE SUBUNIT GAMMA-2"/>
    <property type="match status" value="1"/>
</dbReference>
<keyword evidence="5 12" id="KW-0436">Ligase</keyword>
<comment type="caution">
    <text evidence="12">The sequence shown here is derived from an EMBL/GenBank/DDBJ whole genome shotgun (WGS) entry which is preliminary data.</text>
</comment>
<dbReference type="PROSITE" id="PS50862">
    <property type="entry name" value="AA_TRNA_LIGASE_II"/>
    <property type="match status" value="1"/>
</dbReference>
<dbReference type="Pfam" id="PF03129">
    <property type="entry name" value="HGTP_anticodon"/>
    <property type="match status" value="1"/>
</dbReference>
<dbReference type="GO" id="GO:0005524">
    <property type="term" value="F:ATP binding"/>
    <property type="evidence" value="ECO:0007669"/>
    <property type="project" value="UniProtKB-KW"/>
</dbReference>
<feature type="domain" description="Aminoacyl-transfer RNA synthetases class-II family profile" evidence="11">
    <location>
        <begin position="6"/>
        <end position="473"/>
    </location>
</feature>
<dbReference type="Proteomes" id="UP001149411">
    <property type="component" value="Unassembled WGS sequence"/>
</dbReference>
<evidence type="ECO:0000259" key="11">
    <source>
        <dbReference type="PROSITE" id="PS50862"/>
    </source>
</evidence>
<evidence type="ECO:0000256" key="4">
    <source>
        <dbReference type="ARBA" id="ARBA00022490"/>
    </source>
</evidence>
<dbReference type="InterPro" id="IPR004154">
    <property type="entry name" value="Anticodon-bd"/>
</dbReference>
<evidence type="ECO:0000256" key="5">
    <source>
        <dbReference type="ARBA" id="ARBA00022598"/>
    </source>
</evidence>
<evidence type="ECO:0000256" key="7">
    <source>
        <dbReference type="ARBA" id="ARBA00022840"/>
    </source>
</evidence>
<protein>
    <recommendedName>
        <fullName evidence="3">glycine--tRNA ligase</fullName>
        <ecNumber evidence="3">6.1.1.14</ecNumber>
    </recommendedName>
    <alternativeName>
        <fullName evidence="10">Diadenosine tetraphosphate synthetase</fullName>
    </alternativeName>
</protein>
<dbReference type="GO" id="GO:0006426">
    <property type="term" value="P:glycyl-tRNA aminoacylation"/>
    <property type="evidence" value="ECO:0007669"/>
    <property type="project" value="InterPro"/>
</dbReference>
<dbReference type="Gene3D" id="3.30.930.10">
    <property type="entry name" value="Bira Bifunctional Protein, Domain 2"/>
    <property type="match status" value="1"/>
</dbReference>
<dbReference type="FunFam" id="3.40.50.800:FF:000002">
    <property type="entry name" value="Glycine--tRNA ligase"/>
    <property type="match status" value="1"/>
</dbReference>
<dbReference type="InterPro" id="IPR002315">
    <property type="entry name" value="tRNA-synt_gly"/>
</dbReference>
<dbReference type="NCBIfam" id="NF003211">
    <property type="entry name" value="PRK04173.1"/>
    <property type="match status" value="1"/>
</dbReference>
<dbReference type="InterPro" id="IPR033731">
    <property type="entry name" value="GlyRS-like_core"/>
</dbReference>
<sequence>MSETPDRQEVVELAKRRGYLYPSFEIYGGASGFWDYGPLGTSLKNEVVDSWREMYVVRHGYEEIETTTVGTEDVYEASGHADGFADVLASCTDCGTFFRADHLVEDHTEVENADGMPKERLGEILAEEGVACPSCGETLDDARVEEFNLMFETNIGPGSARPGYLRPETAQGIFVDFQRLKRYYRGSLPFGVTQVGRAYRNEINPRQGIVRLREFSQAELEYFKKPDDEIDIAPVEDVEVRLYPVDEQEDEDGEPFVTTVGDAVEDGVIDSPTIAYFVGRSQEWYESIGIDPAKLRFRQHLPDERAHYASDCWDGETLTTYGWIEVNGVADRADYDLRKHAEHSGEEMGVFEEYDEAVVREETVADPDMSVLGPEYGGAASRIADALREKARDEPGAFGGDEVNVTVDGEGYTVPVEAAGFERREVRETGENVMPQVIEPSYGLDRIVYSVIEHSYGTDTVEDEERTVLRLPPGVAPFDAAVFPLVSKDGLDEHAREVRDALRDAGLRVKYDDSGSMGRRYRRHDEIGTPLAVTVDYDTKEDGTVTLRDRDTTEQRRVDKNEVAEEVRSVVEGV</sequence>
<evidence type="ECO:0000256" key="8">
    <source>
        <dbReference type="ARBA" id="ARBA00022917"/>
    </source>
</evidence>
<dbReference type="Pfam" id="PF00587">
    <property type="entry name" value="tRNA-synt_2b"/>
    <property type="match status" value="1"/>
</dbReference>
<evidence type="ECO:0000313" key="13">
    <source>
        <dbReference type="Proteomes" id="UP001149411"/>
    </source>
</evidence>
<dbReference type="EMBL" id="RKLV01000016">
    <property type="protein sequence ID" value="MCX2820016.1"/>
    <property type="molecule type" value="Genomic_DNA"/>
</dbReference>
<dbReference type="RefSeq" id="WP_266088817.1">
    <property type="nucleotide sequence ID" value="NZ_RKLV01000016.1"/>
</dbReference>